<name>A0ABY2JDI5_9MICO</name>
<keyword evidence="2" id="KW-1133">Transmembrane helix</keyword>
<keyword evidence="2" id="KW-0812">Transmembrane</keyword>
<feature type="region of interest" description="Disordered" evidence="1">
    <location>
        <begin position="147"/>
        <end position="166"/>
    </location>
</feature>
<proteinExistence type="predicted"/>
<accession>A0ABY2JDI5</accession>
<feature type="transmembrane region" description="Helical" evidence="2">
    <location>
        <begin position="120"/>
        <end position="142"/>
    </location>
</feature>
<gene>
    <name evidence="3" type="ORF">E3O65_00150</name>
</gene>
<feature type="transmembrane region" description="Helical" evidence="2">
    <location>
        <begin position="96"/>
        <end position="114"/>
    </location>
</feature>
<reference evidence="3 4" key="1">
    <citation type="submission" date="2019-03" db="EMBL/GenBank/DDBJ databases">
        <title>Genomics of glacier-inhabiting Cryobacterium strains.</title>
        <authorList>
            <person name="Liu Q."/>
            <person name="Xin Y.-H."/>
        </authorList>
    </citation>
    <scope>NUCLEOTIDE SEQUENCE [LARGE SCALE GENOMIC DNA]</scope>
    <source>
        <strain evidence="3 4">TMT4-23</strain>
    </source>
</reference>
<dbReference type="Proteomes" id="UP000298355">
    <property type="component" value="Unassembled WGS sequence"/>
</dbReference>
<dbReference type="EMBL" id="SOGJ01000003">
    <property type="protein sequence ID" value="TFD01952.1"/>
    <property type="molecule type" value="Genomic_DNA"/>
</dbReference>
<comment type="caution">
    <text evidence="3">The sequence shown here is derived from an EMBL/GenBank/DDBJ whole genome shotgun (WGS) entry which is preliminary data.</text>
</comment>
<keyword evidence="4" id="KW-1185">Reference proteome</keyword>
<sequence length="166" mass="16875">MGRLSRQDVAACKPGAVAFTMSLGVFLGVASAAALATGTHLTAALANPHITTQSLMVELMLSTFGGLVFSSAAVVGASLALWIIDHRLQRPRVVQGIIVGIGAALPGLGLFAYLGQTATVGFGGAAGVLAFVAVASFTLMYIRASAHTSSGPRPHRPFARDSGITL</sequence>
<dbReference type="RefSeq" id="WP_134361734.1">
    <property type="nucleotide sequence ID" value="NZ_SOGJ01000003.1"/>
</dbReference>
<keyword evidence="2" id="KW-0472">Membrane</keyword>
<organism evidence="3 4">
    <name type="scientific">Cryobacterium breve</name>
    <dbReference type="NCBI Taxonomy" id="1259258"/>
    <lineage>
        <taxon>Bacteria</taxon>
        <taxon>Bacillati</taxon>
        <taxon>Actinomycetota</taxon>
        <taxon>Actinomycetes</taxon>
        <taxon>Micrococcales</taxon>
        <taxon>Microbacteriaceae</taxon>
        <taxon>Cryobacterium</taxon>
    </lineage>
</organism>
<protein>
    <recommendedName>
        <fullName evidence="5">DUF998 domain-containing protein</fullName>
    </recommendedName>
</protein>
<feature type="transmembrane region" description="Helical" evidence="2">
    <location>
        <begin position="60"/>
        <end position="84"/>
    </location>
</feature>
<evidence type="ECO:0000256" key="1">
    <source>
        <dbReference type="SAM" id="MobiDB-lite"/>
    </source>
</evidence>
<evidence type="ECO:0000313" key="3">
    <source>
        <dbReference type="EMBL" id="TFD01952.1"/>
    </source>
</evidence>
<evidence type="ECO:0000313" key="4">
    <source>
        <dbReference type="Proteomes" id="UP000298355"/>
    </source>
</evidence>
<evidence type="ECO:0000256" key="2">
    <source>
        <dbReference type="SAM" id="Phobius"/>
    </source>
</evidence>
<evidence type="ECO:0008006" key="5">
    <source>
        <dbReference type="Google" id="ProtNLM"/>
    </source>
</evidence>